<feature type="region of interest" description="Disordered" evidence="1">
    <location>
        <begin position="91"/>
        <end position="229"/>
    </location>
</feature>
<dbReference type="Pfam" id="PF02120">
    <property type="entry name" value="Flg_hook"/>
    <property type="match status" value="1"/>
</dbReference>
<gene>
    <name evidence="3" type="ORF">PEB0149_008450</name>
</gene>
<reference evidence="3 4" key="1">
    <citation type="submission" date="2016-12" db="EMBL/GenBank/DDBJ databases">
        <title>Comparative genomics of Bartonella apis.</title>
        <authorList>
            <person name="Engel P."/>
        </authorList>
    </citation>
    <scope>NUCLEOTIDE SEQUENCE [LARGE SCALE GENOMIC DNA]</scope>
    <source>
        <strain evidence="3 4">PEB0149</strain>
    </source>
</reference>
<feature type="compositionally biased region" description="Basic and acidic residues" evidence="1">
    <location>
        <begin position="38"/>
        <end position="72"/>
    </location>
</feature>
<feature type="domain" description="Flagellar hook-length control protein-like C-terminal" evidence="2">
    <location>
        <begin position="459"/>
        <end position="516"/>
    </location>
</feature>
<dbReference type="InterPro" id="IPR038610">
    <property type="entry name" value="FliK-like_C_sf"/>
</dbReference>
<dbReference type="OrthoDB" id="7923386at2"/>
<accession>A0A1R0F8W9</accession>
<proteinExistence type="predicted"/>
<dbReference type="EMBL" id="LXYT01000002">
    <property type="protein sequence ID" value="OLY43418.1"/>
    <property type="molecule type" value="Genomic_DNA"/>
</dbReference>
<feature type="compositionally biased region" description="Basic and acidic residues" evidence="1">
    <location>
        <begin position="199"/>
        <end position="215"/>
    </location>
</feature>
<evidence type="ECO:0000313" key="4">
    <source>
        <dbReference type="Proteomes" id="UP000187344"/>
    </source>
</evidence>
<feature type="region of interest" description="Disordered" evidence="1">
    <location>
        <begin position="1"/>
        <end position="72"/>
    </location>
</feature>
<dbReference type="CDD" id="cd17470">
    <property type="entry name" value="T3SS_Flik_C"/>
    <property type="match status" value="1"/>
</dbReference>
<evidence type="ECO:0000259" key="2">
    <source>
        <dbReference type="Pfam" id="PF02120"/>
    </source>
</evidence>
<name>A0A1R0F8W9_9HYPH</name>
<evidence type="ECO:0000313" key="3">
    <source>
        <dbReference type="EMBL" id="OLY43418.1"/>
    </source>
</evidence>
<dbReference type="InterPro" id="IPR021136">
    <property type="entry name" value="Flagellar_hook_control-like_C"/>
</dbReference>
<feature type="compositionally biased region" description="Basic and acidic residues" evidence="1">
    <location>
        <begin position="91"/>
        <end position="115"/>
    </location>
</feature>
<dbReference type="Proteomes" id="UP000187344">
    <property type="component" value="Unassembled WGS sequence"/>
</dbReference>
<feature type="region of interest" description="Disordered" evidence="1">
    <location>
        <begin position="411"/>
        <end position="436"/>
    </location>
</feature>
<sequence>MMVISGDFTNIIASNTQPKAENKRAAQSNQSSDTSFDDILHKDQGDRSATLKENDRQSAKVASDKSYSDKAYSDKAYSDKFYADKVANDKASADKIANDKGVTDKATNDKVRSNEVTKQNTSQTKDSVSVQPQKQQENTKTSVHHDQNNGDDQSSSSIHDILKHLDEQKAGSSIEKDTVGSNSKNDEKSDQSGLNGTVSKDKLHLSKDKNGKSADGDGSQSENTGNSSSLDVNQLATVNHVVVNQNNYTKVAHSLGGDKSKGDMQQPEAIDAAVASSDGAVEQAAKNATDAQLAAVQTNSNKTQVQAETARISGAEKDAKNAFGKIANDDKTVGEPAAKAVGEDDRGQSGLAIEDNDIPSVKSEDGDAKVATGRADHTVSGRKQNGDRRTQNNIFQASNNSSQQANFDNAADKAQAGSTLNVGDRVATPETRGGDQTQAGRIVGVEVTENRQVGDMRLLRIKLNPENLGMVEARLRKTSDGLHIEIHAERQETARLLAADHHALHKALEKSGFNDDGHLTIMIVDRSSQTVQQGQSSNSGQSPSQQDNSGQNFNGQRQFSGQQGQGGHNGSRQTFTEFPITGTPLQEEGGREETTVRDPRHLVV</sequence>
<dbReference type="RefSeq" id="WP_075870278.1">
    <property type="nucleotide sequence ID" value="NZ_LXYT01000002.1"/>
</dbReference>
<feature type="region of interest" description="Disordered" evidence="1">
    <location>
        <begin position="528"/>
        <end position="604"/>
    </location>
</feature>
<dbReference type="AlphaFoldDB" id="A0A1R0F8W9"/>
<organism evidence="3 4">
    <name type="scientific">Bartonella apis</name>
    <dbReference type="NCBI Taxonomy" id="1686310"/>
    <lineage>
        <taxon>Bacteria</taxon>
        <taxon>Pseudomonadati</taxon>
        <taxon>Pseudomonadota</taxon>
        <taxon>Alphaproteobacteria</taxon>
        <taxon>Hyphomicrobiales</taxon>
        <taxon>Bartonellaceae</taxon>
        <taxon>Bartonella</taxon>
    </lineage>
</organism>
<feature type="region of interest" description="Disordered" evidence="1">
    <location>
        <begin position="334"/>
        <end position="390"/>
    </location>
</feature>
<feature type="compositionally biased region" description="Basic and acidic residues" evidence="1">
    <location>
        <begin position="588"/>
        <end position="604"/>
    </location>
</feature>
<protein>
    <submittedName>
        <fullName evidence="3">Hook-length control protein FliK</fullName>
    </submittedName>
</protein>
<evidence type="ECO:0000256" key="1">
    <source>
        <dbReference type="SAM" id="MobiDB-lite"/>
    </source>
</evidence>
<feature type="compositionally biased region" description="Polar residues" evidence="1">
    <location>
        <begin position="7"/>
        <end position="34"/>
    </location>
</feature>
<feature type="compositionally biased region" description="Polar residues" evidence="1">
    <location>
        <begin position="116"/>
        <end position="141"/>
    </location>
</feature>
<feature type="compositionally biased region" description="Basic and acidic residues" evidence="1">
    <location>
        <begin position="160"/>
        <end position="190"/>
    </location>
</feature>
<feature type="compositionally biased region" description="Polar residues" evidence="1">
    <location>
        <begin position="218"/>
        <end position="229"/>
    </location>
</feature>
<feature type="compositionally biased region" description="Low complexity" evidence="1">
    <location>
        <begin position="528"/>
        <end position="562"/>
    </location>
</feature>
<feature type="compositionally biased region" description="Basic and acidic residues" evidence="1">
    <location>
        <begin position="362"/>
        <end position="390"/>
    </location>
</feature>
<comment type="caution">
    <text evidence="3">The sequence shown here is derived from an EMBL/GenBank/DDBJ whole genome shotgun (WGS) entry which is preliminary data.</text>
</comment>
<dbReference type="Gene3D" id="3.30.750.140">
    <property type="match status" value="1"/>
</dbReference>
<keyword evidence="4" id="KW-1185">Reference proteome</keyword>